<organism evidence="4 5">
    <name type="scientific">Eleusine coracana subsp. coracana</name>
    <dbReference type="NCBI Taxonomy" id="191504"/>
    <lineage>
        <taxon>Eukaryota</taxon>
        <taxon>Viridiplantae</taxon>
        <taxon>Streptophyta</taxon>
        <taxon>Embryophyta</taxon>
        <taxon>Tracheophyta</taxon>
        <taxon>Spermatophyta</taxon>
        <taxon>Magnoliopsida</taxon>
        <taxon>Liliopsida</taxon>
        <taxon>Poales</taxon>
        <taxon>Poaceae</taxon>
        <taxon>PACMAD clade</taxon>
        <taxon>Chloridoideae</taxon>
        <taxon>Cynodonteae</taxon>
        <taxon>Eleusininae</taxon>
        <taxon>Eleusine</taxon>
    </lineage>
</organism>
<feature type="repeat" description="WD" evidence="3">
    <location>
        <begin position="10"/>
        <end position="46"/>
    </location>
</feature>
<accession>A0AAV5ESK1</accession>
<gene>
    <name evidence="4" type="primary">gb13660</name>
    <name evidence="4" type="ORF">PR202_gb13660</name>
</gene>
<protein>
    <submittedName>
        <fullName evidence="4">Uncharacterized protein</fullName>
    </submittedName>
</protein>
<dbReference type="PROSITE" id="PS50082">
    <property type="entry name" value="WD_REPEATS_2"/>
    <property type="match status" value="2"/>
</dbReference>
<dbReference type="InterPro" id="IPR036322">
    <property type="entry name" value="WD40_repeat_dom_sf"/>
</dbReference>
<evidence type="ECO:0000313" key="5">
    <source>
        <dbReference type="Proteomes" id="UP001054889"/>
    </source>
</evidence>
<dbReference type="InterPro" id="IPR001680">
    <property type="entry name" value="WD40_rpt"/>
</dbReference>
<dbReference type="PANTHER" id="PTHR44090:SF1">
    <property type="entry name" value="SUPERKILLER COMPLEX PROTEIN 8"/>
    <property type="match status" value="1"/>
</dbReference>
<dbReference type="EMBL" id="BQKI01000078">
    <property type="protein sequence ID" value="GJN25787.1"/>
    <property type="molecule type" value="Genomic_DNA"/>
</dbReference>
<proteinExistence type="predicted"/>
<reference evidence="4" key="1">
    <citation type="journal article" date="2018" name="DNA Res.">
        <title>Multiple hybrid de novo genome assembly of finger millet, an orphan allotetraploid crop.</title>
        <authorList>
            <person name="Hatakeyama M."/>
            <person name="Aluri S."/>
            <person name="Balachadran M.T."/>
            <person name="Sivarajan S.R."/>
            <person name="Patrignani A."/>
            <person name="Gruter S."/>
            <person name="Poveda L."/>
            <person name="Shimizu-Inatsugi R."/>
            <person name="Baeten J."/>
            <person name="Francoijs K.J."/>
            <person name="Nataraja K.N."/>
            <person name="Reddy Y.A.N."/>
            <person name="Phadnis S."/>
            <person name="Ravikumar R.L."/>
            <person name="Schlapbach R."/>
            <person name="Sreeman S.M."/>
            <person name="Shimizu K.K."/>
        </authorList>
    </citation>
    <scope>NUCLEOTIDE SEQUENCE</scope>
</reference>
<dbReference type="Gene3D" id="2.130.10.10">
    <property type="entry name" value="YVTN repeat-like/Quinoprotein amine dehydrogenase"/>
    <property type="match status" value="1"/>
</dbReference>
<dbReference type="SUPFAM" id="SSF50978">
    <property type="entry name" value="WD40 repeat-like"/>
    <property type="match status" value="1"/>
</dbReference>
<dbReference type="PANTHER" id="PTHR44090">
    <property type="entry name" value="WD REPEAT-CONTAINING PROTEIN 61"/>
    <property type="match status" value="1"/>
</dbReference>
<evidence type="ECO:0000313" key="4">
    <source>
        <dbReference type="EMBL" id="GJN25787.1"/>
    </source>
</evidence>
<dbReference type="InterPro" id="IPR015943">
    <property type="entry name" value="WD40/YVTN_repeat-like_dom_sf"/>
</dbReference>
<dbReference type="GO" id="GO:0016593">
    <property type="term" value="C:Cdc73/Paf1 complex"/>
    <property type="evidence" value="ECO:0007669"/>
    <property type="project" value="TreeGrafter"/>
</dbReference>
<dbReference type="AlphaFoldDB" id="A0AAV5ESK1"/>
<sequence>MKLAGLKSVDAAHEESIWAAAWAPATDHRPTALLLTGALDETVRVWRPDDLASVGTPARGHALGVVSLAAHPAGALAAAVSLDSYIRVFDVDSGASVATLEARPSEVWGVQFHPKGNALAAAGGGSGSVKL</sequence>
<keyword evidence="5" id="KW-1185">Reference proteome</keyword>
<dbReference type="InterPro" id="IPR051510">
    <property type="entry name" value="SKI8"/>
</dbReference>
<evidence type="ECO:0000256" key="2">
    <source>
        <dbReference type="ARBA" id="ARBA00022737"/>
    </source>
</evidence>
<feature type="repeat" description="WD" evidence="3">
    <location>
        <begin position="58"/>
        <end position="99"/>
    </location>
</feature>
<dbReference type="SMART" id="SM00320">
    <property type="entry name" value="WD40"/>
    <property type="match status" value="3"/>
</dbReference>
<keyword evidence="1 3" id="KW-0853">WD repeat</keyword>
<name>A0AAV5ESK1_ELECO</name>
<keyword evidence="2" id="KW-0677">Repeat</keyword>
<reference evidence="4" key="2">
    <citation type="submission" date="2021-12" db="EMBL/GenBank/DDBJ databases">
        <title>Resequencing data analysis of finger millet.</title>
        <authorList>
            <person name="Hatakeyama M."/>
            <person name="Aluri S."/>
            <person name="Balachadran M.T."/>
            <person name="Sivarajan S.R."/>
            <person name="Poveda L."/>
            <person name="Shimizu-Inatsugi R."/>
            <person name="Schlapbach R."/>
            <person name="Sreeman S.M."/>
            <person name="Shimizu K.K."/>
        </authorList>
    </citation>
    <scope>NUCLEOTIDE SEQUENCE</scope>
</reference>
<evidence type="ECO:0000256" key="1">
    <source>
        <dbReference type="ARBA" id="ARBA00022574"/>
    </source>
</evidence>
<dbReference type="Proteomes" id="UP001054889">
    <property type="component" value="Unassembled WGS sequence"/>
</dbReference>
<evidence type="ECO:0000256" key="3">
    <source>
        <dbReference type="PROSITE-ProRule" id="PRU00221"/>
    </source>
</evidence>
<dbReference type="Pfam" id="PF00400">
    <property type="entry name" value="WD40"/>
    <property type="match status" value="3"/>
</dbReference>
<comment type="caution">
    <text evidence="4">The sequence shown here is derived from an EMBL/GenBank/DDBJ whole genome shotgun (WGS) entry which is preliminary data.</text>
</comment>